<evidence type="ECO:0000313" key="1">
    <source>
        <dbReference type="EMBL" id="RMX53069.1"/>
    </source>
</evidence>
<name>A0A3M6UHL4_POCDA</name>
<organism evidence="1 2">
    <name type="scientific">Pocillopora damicornis</name>
    <name type="common">Cauliflower coral</name>
    <name type="synonym">Millepora damicornis</name>
    <dbReference type="NCBI Taxonomy" id="46731"/>
    <lineage>
        <taxon>Eukaryota</taxon>
        <taxon>Metazoa</taxon>
        <taxon>Cnidaria</taxon>
        <taxon>Anthozoa</taxon>
        <taxon>Hexacorallia</taxon>
        <taxon>Scleractinia</taxon>
        <taxon>Astrocoeniina</taxon>
        <taxon>Pocilloporidae</taxon>
        <taxon>Pocillopora</taxon>
    </lineage>
</organism>
<reference evidence="1 2" key="1">
    <citation type="journal article" date="2018" name="Sci. Rep.">
        <title>Comparative analysis of the Pocillopora damicornis genome highlights role of immune system in coral evolution.</title>
        <authorList>
            <person name="Cunning R."/>
            <person name="Bay R.A."/>
            <person name="Gillette P."/>
            <person name="Baker A.C."/>
            <person name="Traylor-Knowles N."/>
        </authorList>
    </citation>
    <scope>NUCLEOTIDE SEQUENCE [LARGE SCALE GENOMIC DNA]</scope>
    <source>
        <strain evidence="1">RSMAS</strain>
        <tissue evidence="1">Whole animal</tissue>
    </source>
</reference>
<dbReference type="EMBL" id="RCHS01001527">
    <property type="protein sequence ID" value="RMX53069.1"/>
    <property type="molecule type" value="Genomic_DNA"/>
</dbReference>
<evidence type="ECO:0000313" key="2">
    <source>
        <dbReference type="Proteomes" id="UP000275408"/>
    </source>
</evidence>
<proteinExistence type="predicted"/>
<comment type="caution">
    <text evidence="1">The sequence shown here is derived from an EMBL/GenBank/DDBJ whole genome shotgun (WGS) entry which is preliminary data.</text>
</comment>
<protein>
    <submittedName>
        <fullName evidence="1">Uncharacterized protein</fullName>
    </submittedName>
</protein>
<accession>A0A3M6UHL4</accession>
<sequence>MSYGCTLQPPQRLTCAVFPLTGNSDREEMLWTDNYSLGHNTPFLMMIVKNEANVTPSVFIFKTAREQYKIIKKENGNSNDNRLRAGENFKAI</sequence>
<dbReference type="AlphaFoldDB" id="A0A3M6UHL4"/>
<dbReference type="Proteomes" id="UP000275408">
    <property type="component" value="Unassembled WGS sequence"/>
</dbReference>
<gene>
    <name evidence="1" type="ORF">pdam_00014576</name>
</gene>
<keyword evidence="2" id="KW-1185">Reference proteome</keyword>